<evidence type="ECO:0000313" key="2">
    <source>
        <dbReference type="Proteomes" id="UP000027195"/>
    </source>
</evidence>
<reference evidence="2" key="1">
    <citation type="journal article" date="2014" name="Proc. Natl. Acad. Sci. U.S.A.">
        <title>Extensive sampling of basidiomycete genomes demonstrates inadequacy of the white-rot/brown-rot paradigm for wood decay fungi.</title>
        <authorList>
            <person name="Riley R."/>
            <person name="Salamov A.A."/>
            <person name="Brown D.W."/>
            <person name="Nagy L.G."/>
            <person name="Floudas D."/>
            <person name="Held B.W."/>
            <person name="Levasseur A."/>
            <person name="Lombard V."/>
            <person name="Morin E."/>
            <person name="Otillar R."/>
            <person name="Lindquist E.A."/>
            <person name="Sun H."/>
            <person name="LaButti K.M."/>
            <person name="Schmutz J."/>
            <person name="Jabbour D."/>
            <person name="Luo H."/>
            <person name="Baker S.E."/>
            <person name="Pisabarro A.G."/>
            <person name="Walton J.D."/>
            <person name="Blanchette R.A."/>
            <person name="Henrissat B."/>
            <person name="Martin F."/>
            <person name="Cullen D."/>
            <person name="Hibbett D.S."/>
            <person name="Grigoriev I.V."/>
        </authorList>
    </citation>
    <scope>NUCLEOTIDE SEQUENCE [LARGE SCALE GENOMIC DNA]</scope>
    <source>
        <strain evidence="2">FD-172 SS1</strain>
    </source>
</reference>
<protein>
    <recommendedName>
        <fullName evidence="3">SET domain-containing protein</fullName>
    </recommendedName>
</protein>
<dbReference type="InParanoid" id="A0A067MDW2"/>
<dbReference type="Proteomes" id="UP000027195">
    <property type="component" value="Unassembled WGS sequence"/>
</dbReference>
<dbReference type="InterPro" id="IPR046341">
    <property type="entry name" value="SET_dom_sf"/>
</dbReference>
<sequence>MTSASQIDALLRWCAQTGLWIDPRLELRSVASDDIELASEPDQSLSSSLAVFAREVIDTRTVVARIPKSAVLSIRTSALSEFLTTDDYSHPDVNIPLSLALLGEIALGESSQWWGYIQSLPRDVVPIALLWLSDGGEDGAEARKWVQGTQVAALLEGQYSDTLSSLRDYFDVCVRPLIQNELKVDVTLAQFHYAYSLVSSRAFHVDAYHTIALVPIADAFNHVEEHNVHLESDYHVCATCGSLTECTHDTAPSNSSQDHRAPPATVSPIDDSCEMASNTLITPGQEVFNTYDSGLTNAKLLCQYGFLLDANENDVISWSMKDLEELAPMSDSMVAVWAQTMMSVRGDTPFSEPESDMVYHPSKKTSSLAWTDETLDDASESRTRDAPHQLLCVSADGAVSYHLWTYLVLAHSYSPEDSPLAFDVVQLYITAVADAHLRIESSLHEDRDEMQEAPELGDPGVLRILAQVTRGMIRLCQKKIQNMHLSHLSMSEWGVILDSTPAQRKRTKVAITYALNERSILETCLEGWRDFEQSLAVF</sequence>
<name>A0A067MDW2_BOTB1</name>
<dbReference type="FunCoup" id="A0A067MDW2">
    <property type="interactions" value="170"/>
</dbReference>
<evidence type="ECO:0000313" key="1">
    <source>
        <dbReference type="EMBL" id="KDQ13749.1"/>
    </source>
</evidence>
<evidence type="ECO:0008006" key="3">
    <source>
        <dbReference type="Google" id="ProtNLM"/>
    </source>
</evidence>
<dbReference type="GO" id="GO:0005634">
    <property type="term" value="C:nucleus"/>
    <property type="evidence" value="ECO:0007669"/>
    <property type="project" value="TreeGrafter"/>
</dbReference>
<keyword evidence="2" id="KW-1185">Reference proteome</keyword>
<dbReference type="STRING" id="930990.A0A067MDW2"/>
<dbReference type="AlphaFoldDB" id="A0A067MDW2"/>
<dbReference type="HOGENOM" id="CLU_023001_0_0_1"/>
<accession>A0A067MDW2</accession>
<dbReference type="GO" id="GO:0016279">
    <property type="term" value="F:protein-lysine N-methyltransferase activity"/>
    <property type="evidence" value="ECO:0007669"/>
    <property type="project" value="TreeGrafter"/>
</dbReference>
<dbReference type="Gene3D" id="3.90.1410.10">
    <property type="entry name" value="set domain protein methyltransferase, domain 1"/>
    <property type="match status" value="1"/>
</dbReference>
<gene>
    <name evidence="1" type="ORF">BOTBODRAFT_145937</name>
</gene>
<dbReference type="InterPro" id="IPR050600">
    <property type="entry name" value="SETD3_SETD6_MTase"/>
</dbReference>
<dbReference type="OrthoDB" id="441812at2759"/>
<organism evidence="1 2">
    <name type="scientific">Botryobasidium botryosum (strain FD-172 SS1)</name>
    <dbReference type="NCBI Taxonomy" id="930990"/>
    <lineage>
        <taxon>Eukaryota</taxon>
        <taxon>Fungi</taxon>
        <taxon>Dikarya</taxon>
        <taxon>Basidiomycota</taxon>
        <taxon>Agaricomycotina</taxon>
        <taxon>Agaricomycetes</taxon>
        <taxon>Cantharellales</taxon>
        <taxon>Botryobasidiaceae</taxon>
        <taxon>Botryobasidium</taxon>
    </lineage>
</organism>
<dbReference type="PANTHER" id="PTHR13271:SF34">
    <property type="entry name" value="N-LYSINE METHYLTRANSFERASE SETD6"/>
    <property type="match status" value="1"/>
</dbReference>
<dbReference type="EMBL" id="KL198041">
    <property type="protein sequence ID" value="KDQ13749.1"/>
    <property type="molecule type" value="Genomic_DNA"/>
</dbReference>
<dbReference type="SUPFAM" id="SSF82199">
    <property type="entry name" value="SET domain"/>
    <property type="match status" value="1"/>
</dbReference>
<dbReference type="PANTHER" id="PTHR13271">
    <property type="entry name" value="UNCHARACTERIZED PUTATIVE METHYLTRANSFERASE"/>
    <property type="match status" value="1"/>
</dbReference>
<dbReference type="CDD" id="cd10527">
    <property type="entry name" value="SET_LSMT"/>
    <property type="match status" value="1"/>
</dbReference>
<proteinExistence type="predicted"/>